<evidence type="ECO:0000256" key="12">
    <source>
        <dbReference type="ARBA" id="ARBA00023211"/>
    </source>
</evidence>
<evidence type="ECO:0000256" key="5">
    <source>
        <dbReference type="ARBA" id="ARBA00022694"/>
    </source>
</evidence>
<evidence type="ECO:0000259" key="13">
    <source>
        <dbReference type="Pfam" id="PF16953"/>
    </source>
</evidence>
<keyword evidence="6" id="KW-0540">Nuclease</keyword>
<keyword evidence="11" id="KW-0460">Magnesium</keyword>
<dbReference type="InterPro" id="IPR031595">
    <property type="entry name" value="PRORP_C"/>
</dbReference>
<comment type="catalytic activity">
    <reaction evidence="1">
        <text>Endonucleolytic cleavage of RNA, removing 5'-extranucleotides from tRNA precursor.</text>
        <dbReference type="EC" id="3.1.26.5"/>
    </reaction>
</comment>
<accession>A0AAD4SWS1</accession>
<dbReference type="InterPro" id="IPR033443">
    <property type="entry name" value="PROP1-like_PPR_dom"/>
</dbReference>
<organism evidence="15 16">
    <name type="scientific">Papaver atlanticum</name>
    <dbReference type="NCBI Taxonomy" id="357466"/>
    <lineage>
        <taxon>Eukaryota</taxon>
        <taxon>Viridiplantae</taxon>
        <taxon>Streptophyta</taxon>
        <taxon>Embryophyta</taxon>
        <taxon>Tracheophyta</taxon>
        <taxon>Spermatophyta</taxon>
        <taxon>Magnoliopsida</taxon>
        <taxon>Ranunculales</taxon>
        <taxon>Papaveraceae</taxon>
        <taxon>Papaveroideae</taxon>
        <taxon>Papaver</taxon>
    </lineage>
</organism>
<evidence type="ECO:0000256" key="10">
    <source>
        <dbReference type="ARBA" id="ARBA00022833"/>
    </source>
</evidence>
<dbReference type="FunFam" id="3.40.50.11980:FF:000002">
    <property type="entry name" value="Proteinaceous RNase P 2"/>
    <property type="match status" value="1"/>
</dbReference>
<comment type="cofactor">
    <cofactor evidence="2">
        <name>Mg(2+)</name>
        <dbReference type="ChEBI" id="CHEBI:18420"/>
    </cofactor>
</comment>
<keyword evidence="10" id="KW-0862">Zinc</keyword>
<dbReference type="EC" id="3.1.26.5" evidence="4"/>
<protein>
    <recommendedName>
        <fullName evidence="4">ribonuclease P</fullName>
        <ecNumber evidence="4">3.1.26.5</ecNumber>
    </recommendedName>
</protein>
<gene>
    <name evidence="15" type="ORF">MKW98_031092</name>
</gene>
<evidence type="ECO:0000256" key="11">
    <source>
        <dbReference type="ARBA" id="ARBA00022842"/>
    </source>
</evidence>
<keyword evidence="12" id="KW-0464">Manganese</keyword>
<dbReference type="Pfam" id="PF16953">
    <property type="entry name" value="PRORP"/>
    <property type="match status" value="1"/>
</dbReference>
<evidence type="ECO:0000256" key="7">
    <source>
        <dbReference type="ARBA" id="ARBA00022723"/>
    </source>
</evidence>
<dbReference type="Proteomes" id="UP001202328">
    <property type="component" value="Unassembled WGS sequence"/>
</dbReference>
<dbReference type="EMBL" id="JAJJMB010008256">
    <property type="protein sequence ID" value="KAI3924841.1"/>
    <property type="molecule type" value="Genomic_DNA"/>
</dbReference>
<feature type="domain" description="PRORP" evidence="13">
    <location>
        <begin position="269"/>
        <end position="496"/>
    </location>
</feature>
<evidence type="ECO:0000313" key="15">
    <source>
        <dbReference type="EMBL" id="KAI3924841.1"/>
    </source>
</evidence>
<evidence type="ECO:0000256" key="2">
    <source>
        <dbReference type="ARBA" id="ARBA00001946"/>
    </source>
</evidence>
<keyword evidence="7" id="KW-0479">Metal-binding</keyword>
<name>A0AAD4SWS1_9MAGN</name>
<dbReference type="InterPro" id="IPR011990">
    <property type="entry name" value="TPR-like_helical_dom_sf"/>
</dbReference>
<dbReference type="Pfam" id="PF17177">
    <property type="entry name" value="PPR_long"/>
    <property type="match status" value="1"/>
</dbReference>
<dbReference type="Gene3D" id="3.40.50.11980">
    <property type="match status" value="1"/>
</dbReference>
<evidence type="ECO:0000256" key="6">
    <source>
        <dbReference type="ARBA" id="ARBA00022722"/>
    </source>
</evidence>
<comment type="similarity">
    <text evidence="3">Belongs to the PPR family. P subfamily.</text>
</comment>
<dbReference type="AlphaFoldDB" id="A0AAD4SWS1"/>
<keyword evidence="9" id="KW-0378">Hydrolase</keyword>
<evidence type="ECO:0000256" key="4">
    <source>
        <dbReference type="ARBA" id="ARBA00012179"/>
    </source>
</evidence>
<dbReference type="GO" id="GO:0001682">
    <property type="term" value="P:tRNA 5'-leader removal"/>
    <property type="evidence" value="ECO:0007669"/>
    <property type="project" value="TreeGrafter"/>
</dbReference>
<evidence type="ECO:0000256" key="9">
    <source>
        <dbReference type="ARBA" id="ARBA00022801"/>
    </source>
</evidence>
<dbReference type="PANTHER" id="PTHR13547">
    <property type="match status" value="1"/>
</dbReference>
<reference evidence="15" key="1">
    <citation type="submission" date="2022-04" db="EMBL/GenBank/DDBJ databases">
        <title>A functionally conserved STORR gene fusion in Papaver species that diverged 16.8 million years ago.</title>
        <authorList>
            <person name="Catania T."/>
        </authorList>
    </citation>
    <scope>NUCLEOTIDE SEQUENCE</scope>
    <source>
        <strain evidence="15">S-188037</strain>
    </source>
</reference>
<feature type="domain" description="PROP1-like PPR" evidence="14">
    <location>
        <begin position="12"/>
        <end position="224"/>
    </location>
</feature>
<comment type="caution">
    <text evidence="15">The sequence shown here is derived from an EMBL/GenBank/DDBJ whole genome shotgun (WGS) entry which is preliminary data.</text>
</comment>
<keyword evidence="8" id="KW-0677">Repeat</keyword>
<evidence type="ECO:0000256" key="3">
    <source>
        <dbReference type="ARBA" id="ARBA00007626"/>
    </source>
</evidence>
<evidence type="ECO:0000256" key="8">
    <source>
        <dbReference type="ARBA" id="ARBA00022737"/>
    </source>
</evidence>
<dbReference type="GO" id="GO:0046872">
    <property type="term" value="F:metal ion binding"/>
    <property type="evidence" value="ECO:0007669"/>
    <property type="project" value="UniProtKB-KW"/>
</dbReference>
<keyword evidence="5" id="KW-0819">tRNA processing</keyword>
<proteinExistence type="inferred from homology"/>
<dbReference type="PANTHER" id="PTHR13547:SF13">
    <property type="entry name" value="PROTEINACEOUS RNASE P 2"/>
    <property type="match status" value="1"/>
</dbReference>
<keyword evidence="16" id="KW-1185">Reference proteome</keyword>
<evidence type="ECO:0000256" key="1">
    <source>
        <dbReference type="ARBA" id="ARBA00000928"/>
    </source>
</evidence>
<dbReference type="Gene3D" id="1.25.40.10">
    <property type="entry name" value="Tetratricopeptide repeat domain"/>
    <property type="match status" value="1"/>
</dbReference>
<dbReference type="GO" id="GO:0004526">
    <property type="term" value="F:ribonuclease P activity"/>
    <property type="evidence" value="ECO:0007669"/>
    <property type="project" value="UniProtKB-EC"/>
</dbReference>
<sequence length="499" mass="56420">MEVVNCTNPQTKKRKKNPLPEGQFYYELGTCSKNNDLAGALALYETAVSQSLRLNHNHYNILIYLCSSSLPDLSSPEAGDAVENPAIDKGFSIYNQMLEKGINPTEATITAVSRLAAAKGDSDFAFELVKTMGKYNAVPRLRTCDPALFAFCHKMEAEKAYSVEDHMVSLGINLEESELSALLKVSVETGNQEKVYSYLHKLRNCVRCTSVKTSDIIESWFSSKLGSEVGCLNWDENRIKSIMLKNGGGFHGQGWLGKGKWVVSRSTVSSKGCCCNCGQRLDCVDIDRVETEKFAEMIASLAMKREAKSNFSDFQAWLDRNSNYVAIVDGANVALHQQNFADGGFSISQLEAVVKELYETSQRKWPLIILHNKRYRSLTANPSNRKILDWWRAQGALYTTPNGSNDDWYWLYAAVKLKCSLVTNDEMRDHIFEFLGSSFFLKWKERHQVHYTFVKSNLRLKMPPSYSLVIQESEKGSWHIPVEGEFADETSRKWLCVTR</sequence>
<evidence type="ECO:0000313" key="16">
    <source>
        <dbReference type="Proteomes" id="UP001202328"/>
    </source>
</evidence>
<evidence type="ECO:0000259" key="14">
    <source>
        <dbReference type="Pfam" id="PF17177"/>
    </source>
</evidence>